<keyword evidence="1" id="KW-0812">Transmembrane</keyword>
<evidence type="ECO:0000256" key="1">
    <source>
        <dbReference type="SAM" id="Phobius"/>
    </source>
</evidence>
<feature type="transmembrane region" description="Helical" evidence="1">
    <location>
        <begin position="6"/>
        <end position="23"/>
    </location>
</feature>
<evidence type="ECO:0008006" key="4">
    <source>
        <dbReference type="Google" id="ProtNLM"/>
    </source>
</evidence>
<proteinExistence type="predicted"/>
<name>A0AAP4R8R6_9BURK</name>
<reference evidence="2" key="1">
    <citation type="submission" date="2023-07" db="EMBL/GenBank/DDBJ databases">
        <title>A collection of bacterial strains from the Burkholderia cepacia Research Laboratory and Repository.</title>
        <authorList>
            <person name="Lipuma J."/>
            <person name="Spilker T."/>
            <person name="Caverly L."/>
        </authorList>
    </citation>
    <scope>NUCLEOTIDE SEQUENCE</scope>
    <source>
        <strain evidence="2">AU44979</strain>
    </source>
</reference>
<comment type="caution">
    <text evidence="2">The sequence shown here is derived from an EMBL/GenBank/DDBJ whole genome shotgun (WGS) entry which is preliminary data.</text>
</comment>
<organism evidence="2 3">
    <name type="scientific">Burkholderia contaminans</name>
    <dbReference type="NCBI Taxonomy" id="488447"/>
    <lineage>
        <taxon>Bacteria</taxon>
        <taxon>Pseudomonadati</taxon>
        <taxon>Pseudomonadota</taxon>
        <taxon>Betaproteobacteria</taxon>
        <taxon>Burkholderiales</taxon>
        <taxon>Burkholderiaceae</taxon>
        <taxon>Burkholderia</taxon>
        <taxon>Burkholderia cepacia complex</taxon>
    </lineage>
</organism>
<protein>
    <recommendedName>
        <fullName evidence="4">Chlorhexidine efflux transporter domain-containing protein</fullName>
    </recommendedName>
</protein>
<keyword evidence="1" id="KW-0472">Membrane</keyword>
<keyword evidence="1" id="KW-1133">Transmembrane helix</keyword>
<dbReference type="AlphaFoldDB" id="A0AAP4R8R6"/>
<gene>
    <name evidence="2" type="ORF">QZM56_34295</name>
</gene>
<dbReference type="EMBL" id="JAUJQS010000038">
    <property type="protein sequence ID" value="MDN7569583.1"/>
    <property type="molecule type" value="Genomic_DNA"/>
</dbReference>
<evidence type="ECO:0000313" key="2">
    <source>
        <dbReference type="EMBL" id="MDN7569583.1"/>
    </source>
</evidence>
<dbReference type="Proteomes" id="UP001172109">
    <property type="component" value="Unassembled WGS sequence"/>
</dbReference>
<accession>A0AAP4R8R6</accession>
<evidence type="ECO:0000313" key="3">
    <source>
        <dbReference type="Proteomes" id="UP001172109"/>
    </source>
</evidence>
<sequence length="44" mass="5077">MWVRTLYDAVLIVFFPIFTFTYNRAFDSVFGLQDAVTRKADAAV</sequence>
<dbReference type="RefSeq" id="WP_263089131.1">
    <property type="nucleotide sequence ID" value="NZ_JACWLL010000024.1"/>
</dbReference>